<evidence type="ECO:0000313" key="2">
    <source>
        <dbReference type="Proteomes" id="UP000178533"/>
    </source>
</evidence>
<proteinExistence type="predicted"/>
<reference evidence="1 2" key="1">
    <citation type="journal article" date="2016" name="Nat. Commun.">
        <title>Thousands of microbial genomes shed light on interconnected biogeochemical processes in an aquifer system.</title>
        <authorList>
            <person name="Anantharaman K."/>
            <person name="Brown C.T."/>
            <person name="Hug L.A."/>
            <person name="Sharon I."/>
            <person name="Castelle C.J."/>
            <person name="Probst A.J."/>
            <person name="Thomas B.C."/>
            <person name="Singh A."/>
            <person name="Wilkins M.J."/>
            <person name="Karaoz U."/>
            <person name="Brodie E.L."/>
            <person name="Williams K.H."/>
            <person name="Hubbard S.S."/>
            <person name="Banfield J.F."/>
        </authorList>
    </citation>
    <scope>NUCLEOTIDE SEQUENCE [LARGE SCALE GENOMIC DNA]</scope>
</reference>
<comment type="caution">
    <text evidence="1">The sequence shown here is derived from an EMBL/GenBank/DDBJ whole genome shotgun (WGS) entry which is preliminary data.</text>
</comment>
<evidence type="ECO:0000313" key="1">
    <source>
        <dbReference type="EMBL" id="OGM11664.1"/>
    </source>
</evidence>
<dbReference type="AlphaFoldDB" id="A0A1F7X9H1"/>
<dbReference type="EMBL" id="MGFT01000016">
    <property type="protein sequence ID" value="OGM11664.1"/>
    <property type="molecule type" value="Genomic_DNA"/>
</dbReference>
<gene>
    <name evidence="1" type="ORF">A2W13_03945</name>
</gene>
<protein>
    <submittedName>
        <fullName evidence="1">Uncharacterized protein</fullName>
    </submittedName>
</protein>
<name>A0A1F7X9H1_9BACT</name>
<sequence length="66" mass="7723">MICGKQRIVVKTYKKYVSGSLTIITKTACPDPLCQKKVNKKLFREDAARERIKSELEKRHQERSKD</sequence>
<organism evidence="1 2">
    <name type="scientific">Candidatus Woesebacteria bacterium RBG_16_36_11</name>
    <dbReference type="NCBI Taxonomy" id="1802481"/>
    <lineage>
        <taxon>Bacteria</taxon>
        <taxon>Candidatus Woeseibacteriota</taxon>
    </lineage>
</organism>
<accession>A0A1F7X9H1</accession>
<dbReference type="Proteomes" id="UP000178533">
    <property type="component" value="Unassembled WGS sequence"/>
</dbReference>